<name>A0A229TK50_9PSEU</name>
<keyword evidence="2" id="KW-0472">Membrane</keyword>
<evidence type="ECO:0000313" key="6">
    <source>
        <dbReference type="Proteomes" id="UP000215199"/>
    </source>
</evidence>
<dbReference type="EMBL" id="NMUL01000002">
    <property type="protein sequence ID" value="OXM71304.1"/>
    <property type="molecule type" value="Genomic_DNA"/>
</dbReference>
<dbReference type="NCBIfam" id="NF047832">
    <property type="entry name" value="caspase_w_EACC1"/>
    <property type="match status" value="1"/>
</dbReference>
<dbReference type="InterPro" id="IPR045431">
    <property type="entry name" value="EAD2"/>
</dbReference>
<dbReference type="InterPro" id="IPR011600">
    <property type="entry name" value="Pept_C14_caspase"/>
</dbReference>
<protein>
    <recommendedName>
        <fullName evidence="7">Caspase</fullName>
    </recommendedName>
</protein>
<dbReference type="InterPro" id="IPR029030">
    <property type="entry name" value="Caspase-like_dom_sf"/>
</dbReference>
<evidence type="ECO:0000256" key="2">
    <source>
        <dbReference type="SAM" id="Phobius"/>
    </source>
</evidence>
<comment type="caution">
    <text evidence="5">The sequence shown here is derived from an EMBL/GenBank/DDBJ whole genome shotgun (WGS) entry which is preliminary data.</text>
</comment>
<feature type="transmembrane region" description="Helical" evidence="2">
    <location>
        <begin position="508"/>
        <end position="526"/>
    </location>
</feature>
<dbReference type="Gene3D" id="3.40.50.1460">
    <property type="match status" value="1"/>
</dbReference>
<organism evidence="5 6">
    <name type="scientific">Amycolatopsis vastitatis</name>
    <dbReference type="NCBI Taxonomy" id="1905142"/>
    <lineage>
        <taxon>Bacteria</taxon>
        <taxon>Bacillati</taxon>
        <taxon>Actinomycetota</taxon>
        <taxon>Actinomycetes</taxon>
        <taxon>Pseudonocardiales</taxon>
        <taxon>Pseudonocardiaceae</taxon>
        <taxon>Amycolatopsis</taxon>
    </lineage>
</organism>
<evidence type="ECO:0000256" key="1">
    <source>
        <dbReference type="SAM" id="MobiDB-lite"/>
    </source>
</evidence>
<feature type="transmembrane region" description="Helical" evidence="2">
    <location>
        <begin position="385"/>
        <end position="416"/>
    </location>
</feature>
<dbReference type="GO" id="GO:0006508">
    <property type="term" value="P:proteolysis"/>
    <property type="evidence" value="ECO:0007669"/>
    <property type="project" value="InterPro"/>
</dbReference>
<dbReference type="Pfam" id="PF00656">
    <property type="entry name" value="Peptidase_C14"/>
    <property type="match status" value="1"/>
</dbReference>
<sequence length="535" mass="57468">MGTGDFKSERLPDLPAVHRNLVDLQAAITDRVTGVVGWEQCTVVDSPDSAHSFMTRLKKVAFQAQDLLLVYYAGHGIRHDRQDKLYLTTRETDLDELDTTAVPFDYVREVIERSSAKTRVLILDCCYSGMVLGAMSADRADPREIAVTGTTVIASSPRNSISHSPPDERNTAFTGALLSLLTNGSPVPGRPLDVSELIGALRAEMATRGMPLPQTQTGNTSGNLLLRTDPPPPAPKKVARVREKVAVAEPPIFEPLSTPGLAIRRALVDILVVAGFADDAPSRTLLIEEVRAALGRPLTISSRLSGRDQLIDFVNACGRVEEGLPVLADVLEFLRPSTKESAEVRQLVAPESSPAPPMSPRAAESKLPLTSSVVERQPNRTAARWFAEVVAALLLRIGFYMGVSFGIGGVAGAVFSSARGDLTLGLPMSIAGAVCGLFLYRRRHPVSAVDRPCVEDAFPAWSPRLRQLQTGASWVALVVASSLLALAIVSPPTSRSTEGPPSLTALRVWMDVLFGLLAAGSALALIHRYRAARRS</sequence>
<proteinExistence type="predicted"/>
<evidence type="ECO:0008006" key="7">
    <source>
        <dbReference type="Google" id="ProtNLM"/>
    </source>
</evidence>
<dbReference type="SUPFAM" id="SSF52129">
    <property type="entry name" value="Caspase-like"/>
    <property type="match status" value="1"/>
</dbReference>
<dbReference type="Proteomes" id="UP000215199">
    <property type="component" value="Unassembled WGS sequence"/>
</dbReference>
<reference evidence="6" key="1">
    <citation type="submission" date="2017-07" db="EMBL/GenBank/DDBJ databases">
        <title>Comparative genome mining reveals phylogenetic distribution patterns of secondary metabolites in Amycolatopsis.</title>
        <authorList>
            <person name="Adamek M."/>
            <person name="Alanjary M."/>
            <person name="Sales-Ortells H."/>
            <person name="Goodfellow M."/>
            <person name="Bull A.T."/>
            <person name="Kalinowski J."/>
            <person name="Ziemert N."/>
        </authorList>
    </citation>
    <scope>NUCLEOTIDE SEQUENCE [LARGE SCALE GENOMIC DNA]</scope>
    <source>
        <strain evidence="6">H5</strain>
    </source>
</reference>
<feature type="region of interest" description="Disordered" evidence="1">
    <location>
        <begin position="210"/>
        <end position="236"/>
    </location>
</feature>
<feature type="transmembrane region" description="Helical" evidence="2">
    <location>
        <begin position="471"/>
        <end position="488"/>
    </location>
</feature>
<feature type="compositionally biased region" description="Polar residues" evidence="1">
    <location>
        <begin position="213"/>
        <end position="223"/>
    </location>
</feature>
<accession>A0A229TK50</accession>
<dbReference type="AlphaFoldDB" id="A0A229TK50"/>
<evidence type="ECO:0000313" key="5">
    <source>
        <dbReference type="EMBL" id="OXM71304.1"/>
    </source>
</evidence>
<feature type="domain" description="Effector-associated" evidence="4">
    <location>
        <begin position="269"/>
        <end position="349"/>
    </location>
</feature>
<feature type="transmembrane region" description="Helical" evidence="2">
    <location>
        <begin position="422"/>
        <end position="440"/>
    </location>
</feature>
<dbReference type="OrthoDB" id="3542505at2"/>
<keyword evidence="6" id="KW-1185">Reference proteome</keyword>
<feature type="domain" description="Peptidase C14 caspase" evidence="3">
    <location>
        <begin position="54"/>
        <end position="215"/>
    </location>
</feature>
<evidence type="ECO:0000259" key="3">
    <source>
        <dbReference type="Pfam" id="PF00656"/>
    </source>
</evidence>
<evidence type="ECO:0000259" key="4">
    <source>
        <dbReference type="Pfam" id="PF19956"/>
    </source>
</evidence>
<gene>
    <name evidence="5" type="ORF">CF165_02370</name>
</gene>
<keyword evidence="2" id="KW-0812">Transmembrane</keyword>
<dbReference type="GO" id="GO:0004197">
    <property type="term" value="F:cysteine-type endopeptidase activity"/>
    <property type="evidence" value="ECO:0007669"/>
    <property type="project" value="InterPro"/>
</dbReference>
<dbReference type="Pfam" id="PF19956">
    <property type="entry name" value="EAD2"/>
    <property type="match status" value="1"/>
</dbReference>
<keyword evidence="2" id="KW-1133">Transmembrane helix</keyword>
<feature type="region of interest" description="Disordered" evidence="1">
    <location>
        <begin position="344"/>
        <end position="367"/>
    </location>
</feature>